<accession>I0JKY0</accession>
<dbReference type="PATRIC" id="fig|866895.3.peg.1464"/>
<gene>
    <name evidence="1" type="ordered locus">HBHAL_2456</name>
</gene>
<dbReference type="Proteomes" id="UP000007397">
    <property type="component" value="Chromosome"/>
</dbReference>
<organism evidence="1 2">
    <name type="scientific">Halobacillus halophilus (strain ATCC 35676 / DSM 2266 / JCM 20832 / KCTC 3685 / LMG 17431 / NBRC 102448 / NCIMB 2269)</name>
    <name type="common">Sporosarcina halophila</name>
    <dbReference type="NCBI Taxonomy" id="866895"/>
    <lineage>
        <taxon>Bacteria</taxon>
        <taxon>Bacillati</taxon>
        <taxon>Bacillota</taxon>
        <taxon>Bacilli</taxon>
        <taxon>Bacillales</taxon>
        <taxon>Bacillaceae</taxon>
        <taxon>Halobacillus</taxon>
    </lineage>
</organism>
<protein>
    <submittedName>
        <fullName evidence="1">Uncharacterized protein</fullName>
    </submittedName>
</protein>
<dbReference type="KEGG" id="hhd:HBHAL_2456"/>
<reference evidence="1 2" key="1">
    <citation type="journal article" date="2013" name="Environ. Microbiol.">
        <title>Chloride and organic osmolytes: a hybrid strategy to cope with elevated salinities by the moderately halophilic, chloride-dependent bacterium Halobacillus halophilus.</title>
        <authorList>
            <person name="Saum S.H."/>
            <person name="Pfeiffer F."/>
            <person name="Palm P."/>
            <person name="Rampp M."/>
            <person name="Schuster S.C."/>
            <person name="Muller V."/>
            <person name="Oesterhelt D."/>
        </authorList>
    </citation>
    <scope>NUCLEOTIDE SEQUENCE [LARGE SCALE GENOMIC DNA]</scope>
    <source>
        <strain evidence="2">ATCC 35676 / DSM 2266 / JCM 20832 / KCTC 3685 / LMG 17431 / NBRC 102448 / NCIMB 2269</strain>
    </source>
</reference>
<keyword evidence="2" id="KW-1185">Reference proteome</keyword>
<sequence>MEKVIEQFTQSEPWEEDIFVLGGILCKSSNPRRLDCCRGQLEAKMTITFVLLGCF</sequence>
<dbReference type="EMBL" id="HE717023">
    <property type="protein sequence ID" value="CCG44800.1"/>
    <property type="molecule type" value="Genomic_DNA"/>
</dbReference>
<dbReference type="HOGENOM" id="CLU_3025986_0_0_9"/>
<evidence type="ECO:0000313" key="2">
    <source>
        <dbReference type="Proteomes" id="UP000007397"/>
    </source>
</evidence>
<evidence type="ECO:0000313" key="1">
    <source>
        <dbReference type="EMBL" id="CCG44800.1"/>
    </source>
</evidence>
<proteinExistence type="predicted"/>
<dbReference type="AlphaFoldDB" id="I0JKY0"/>
<name>I0JKY0_HALH3</name>